<name>A0A1R3KNI0_9ROSI</name>
<dbReference type="InterPro" id="IPR011992">
    <property type="entry name" value="EF-hand-dom_pair"/>
</dbReference>
<dbReference type="Gene3D" id="1.10.238.10">
    <property type="entry name" value="EF-hand"/>
    <property type="match status" value="2"/>
</dbReference>
<comment type="caution">
    <text evidence="2">The sequence shown here is derived from an EMBL/GenBank/DDBJ whole genome shotgun (WGS) entry which is preliminary data.</text>
</comment>
<dbReference type="EMBL" id="AWUE01012658">
    <property type="protein sequence ID" value="OMP08647.1"/>
    <property type="molecule type" value="Genomic_DNA"/>
</dbReference>
<feature type="region of interest" description="Disordered" evidence="1">
    <location>
        <begin position="91"/>
        <end position="110"/>
    </location>
</feature>
<proteinExistence type="predicted"/>
<gene>
    <name evidence="2" type="ORF">COLO4_06268</name>
</gene>
<accession>A0A1R3KNI0</accession>
<evidence type="ECO:0000313" key="2">
    <source>
        <dbReference type="EMBL" id="OMP08647.1"/>
    </source>
</evidence>
<evidence type="ECO:0000313" key="3">
    <source>
        <dbReference type="Proteomes" id="UP000187203"/>
    </source>
</evidence>
<sequence>MESLANGKMYFEEFCAAAISIASLQAVEGWEQIVSTAFEYFEQEENRVTSEEELCQEMGISGGRALLYVKDFIRNSDGKLNLLGFRTLIGRPNPPDMWPEEKPPDPESNT</sequence>
<dbReference type="Proteomes" id="UP000187203">
    <property type="component" value="Unassembled WGS sequence"/>
</dbReference>
<dbReference type="AlphaFoldDB" id="A0A1R3KNI0"/>
<dbReference type="STRING" id="93759.A0A1R3KNI0"/>
<keyword evidence="3" id="KW-1185">Reference proteome</keyword>
<dbReference type="OrthoDB" id="1730893at2759"/>
<protein>
    <submittedName>
        <fullName evidence="2">Uncharacterized protein</fullName>
    </submittedName>
</protein>
<dbReference type="SUPFAM" id="SSF47473">
    <property type="entry name" value="EF-hand"/>
    <property type="match status" value="1"/>
</dbReference>
<reference evidence="3" key="1">
    <citation type="submission" date="2013-09" db="EMBL/GenBank/DDBJ databases">
        <title>Corchorus olitorius genome sequencing.</title>
        <authorList>
            <person name="Alam M."/>
            <person name="Haque M.S."/>
            <person name="Islam M.S."/>
            <person name="Emdad E.M."/>
            <person name="Islam M.M."/>
            <person name="Ahmed B."/>
            <person name="Halim A."/>
            <person name="Hossen Q.M.M."/>
            <person name="Hossain M.Z."/>
            <person name="Ahmed R."/>
            <person name="Khan M.M."/>
            <person name="Islam R."/>
            <person name="Rashid M.M."/>
            <person name="Khan S.A."/>
            <person name="Rahman M.S."/>
            <person name="Alam M."/>
            <person name="Yahiya A.S."/>
            <person name="Khan M.S."/>
            <person name="Azam M.S."/>
            <person name="Haque T."/>
            <person name="Lashkar M.Z.H."/>
            <person name="Akhand A.I."/>
            <person name="Morshed G."/>
            <person name="Roy S."/>
            <person name="Uddin K.S."/>
            <person name="Rabeya T."/>
            <person name="Hossain A.S."/>
            <person name="Chowdhury A."/>
            <person name="Snigdha A.R."/>
            <person name="Mortoza M.S."/>
            <person name="Matin S.A."/>
            <person name="Hoque S.M.E."/>
            <person name="Islam M.K."/>
            <person name="Roy D.K."/>
            <person name="Haider R."/>
            <person name="Moosa M.M."/>
            <person name="Elias S.M."/>
            <person name="Hasan A.M."/>
            <person name="Jahan S."/>
            <person name="Shafiuddin M."/>
            <person name="Mahmood N."/>
            <person name="Shommy N.S."/>
        </authorList>
    </citation>
    <scope>NUCLEOTIDE SEQUENCE [LARGE SCALE GENOMIC DNA]</scope>
    <source>
        <strain evidence="3">cv. O-4</strain>
    </source>
</reference>
<evidence type="ECO:0000256" key="1">
    <source>
        <dbReference type="SAM" id="MobiDB-lite"/>
    </source>
</evidence>
<feature type="compositionally biased region" description="Basic and acidic residues" evidence="1">
    <location>
        <begin position="99"/>
        <end position="110"/>
    </location>
</feature>
<organism evidence="2 3">
    <name type="scientific">Corchorus olitorius</name>
    <dbReference type="NCBI Taxonomy" id="93759"/>
    <lineage>
        <taxon>Eukaryota</taxon>
        <taxon>Viridiplantae</taxon>
        <taxon>Streptophyta</taxon>
        <taxon>Embryophyta</taxon>
        <taxon>Tracheophyta</taxon>
        <taxon>Spermatophyta</taxon>
        <taxon>Magnoliopsida</taxon>
        <taxon>eudicotyledons</taxon>
        <taxon>Gunneridae</taxon>
        <taxon>Pentapetalae</taxon>
        <taxon>rosids</taxon>
        <taxon>malvids</taxon>
        <taxon>Malvales</taxon>
        <taxon>Malvaceae</taxon>
        <taxon>Grewioideae</taxon>
        <taxon>Apeibeae</taxon>
        <taxon>Corchorus</taxon>
    </lineage>
</organism>